<evidence type="ECO:0000313" key="2">
    <source>
        <dbReference type="EMBL" id="CAP32641.2"/>
    </source>
</evidence>
<dbReference type="EMBL" id="HE601467">
    <property type="protein sequence ID" value="CAP32641.2"/>
    <property type="molecule type" value="Genomic_DNA"/>
</dbReference>
<keyword evidence="3" id="KW-1185">Reference proteome</keyword>
<gene>
    <name evidence="2 4" type="ORF">CBG13918</name>
    <name evidence="2" type="ORF">CBG_13918</name>
</gene>
<evidence type="ECO:0000256" key="1">
    <source>
        <dbReference type="SAM" id="MobiDB-lite"/>
    </source>
</evidence>
<dbReference type="Proteomes" id="UP000008549">
    <property type="component" value="Unassembled WGS sequence"/>
</dbReference>
<sequence>MSTTDLYLSVPQMLSLGQRRNSEGGLNSNDLLSQGSDSLMDSAGLGSSHPNLNSTGRRETNPSIFDEHLVDAFRKHYEIAPYCPVSDNFEVSDFEKIGQGFDSPSMA</sequence>
<dbReference type="AlphaFoldDB" id="A8XJ14"/>
<evidence type="ECO:0000313" key="4">
    <source>
        <dbReference type="WormBase" id="CBG13918"/>
    </source>
</evidence>
<dbReference type="HOGENOM" id="CLU_2212293_0_0_1"/>
<dbReference type="CTD" id="8576805"/>
<dbReference type="GeneID" id="8576805"/>
<evidence type="ECO:0000313" key="3">
    <source>
        <dbReference type="Proteomes" id="UP000008549"/>
    </source>
</evidence>
<dbReference type="RefSeq" id="XP_045095299.1">
    <property type="nucleotide sequence ID" value="XM_045236310.1"/>
</dbReference>
<reference evidence="2 3" key="1">
    <citation type="journal article" date="2003" name="PLoS Biol.">
        <title>The genome sequence of Caenorhabditis briggsae: a platform for comparative genomics.</title>
        <authorList>
            <person name="Stein L.D."/>
            <person name="Bao Z."/>
            <person name="Blasiar D."/>
            <person name="Blumenthal T."/>
            <person name="Brent M.R."/>
            <person name="Chen N."/>
            <person name="Chinwalla A."/>
            <person name="Clarke L."/>
            <person name="Clee C."/>
            <person name="Coghlan A."/>
            <person name="Coulson A."/>
            <person name="D'Eustachio P."/>
            <person name="Fitch D.H."/>
            <person name="Fulton L.A."/>
            <person name="Fulton R.E."/>
            <person name="Griffiths-Jones S."/>
            <person name="Harris T.W."/>
            <person name="Hillier L.W."/>
            <person name="Kamath R."/>
            <person name="Kuwabara P.E."/>
            <person name="Mardis E.R."/>
            <person name="Marra M.A."/>
            <person name="Miner T.L."/>
            <person name="Minx P."/>
            <person name="Mullikin J.C."/>
            <person name="Plumb R.W."/>
            <person name="Rogers J."/>
            <person name="Schein J.E."/>
            <person name="Sohrmann M."/>
            <person name="Spieth J."/>
            <person name="Stajich J.E."/>
            <person name="Wei C."/>
            <person name="Willey D."/>
            <person name="Wilson R.K."/>
            <person name="Durbin R."/>
            <person name="Waterston R.H."/>
        </authorList>
    </citation>
    <scope>NUCLEOTIDE SEQUENCE [LARGE SCALE GENOMIC DNA]</scope>
    <source>
        <strain evidence="2 3">AF16</strain>
    </source>
</reference>
<dbReference type="KEGG" id="cbr:CBG_13918"/>
<feature type="compositionally biased region" description="Polar residues" evidence="1">
    <location>
        <begin position="24"/>
        <end position="39"/>
    </location>
</feature>
<feature type="region of interest" description="Disordered" evidence="1">
    <location>
        <begin position="18"/>
        <end position="63"/>
    </location>
</feature>
<reference evidence="2 3" key="2">
    <citation type="journal article" date="2011" name="PLoS Genet.">
        <title>Caenorhabditis briggsae recombinant inbred line genotypes reveal inter-strain incompatibility and the evolution of recombination.</title>
        <authorList>
            <person name="Ross J.A."/>
            <person name="Koboldt D.C."/>
            <person name="Staisch J.E."/>
            <person name="Chamberlin H.M."/>
            <person name="Gupta B.P."/>
            <person name="Miller R.D."/>
            <person name="Baird S.E."/>
            <person name="Haag E.S."/>
        </authorList>
    </citation>
    <scope>NUCLEOTIDE SEQUENCE [LARGE SCALE GENOMIC DNA]</scope>
    <source>
        <strain evidence="2 3">AF16</strain>
    </source>
</reference>
<dbReference type="InParanoid" id="A8XJ14"/>
<name>A8XJ14_CAEBR</name>
<accession>A8XJ14</accession>
<proteinExistence type="predicted"/>
<dbReference type="WormBase" id="CBG13918">
    <property type="protein sequence ID" value="CBP46298"/>
    <property type="gene ID" value="WBGene00034598"/>
</dbReference>
<organism evidence="2 3">
    <name type="scientific">Caenorhabditis briggsae</name>
    <dbReference type="NCBI Taxonomy" id="6238"/>
    <lineage>
        <taxon>Eukaryota</taxon>
        <taxon>Metazoa</taxon>
        <taxon>Ecdysozoa</taxon>
        <taxon>Nematoda</taxon>
        <taxon>Chromadorea</taxon>
        <taxon>Rhabditida</taxon>
        <taxon>Rhabditina</taxon>
        <taxon>Rhabditomorpha</taxon>
        <taxon>Rhabditoidea</taxon>
        <taxon>Rhabditidae</taxon>
        <taxon>Peloderinae</taxon>
        <taxon>Caenorhabditis</taxon>
    </lineage>
</organism>
<protein>
    <submittedName>
        <fullName evidence="2">Protein CBG13918</fullName>
    </submittedName>
</protein>